<dbReference type="InterPro" id="IPR056079">
    <property type="entry name" value="DUF7662"/>
</dbReference>
<evidence type="ECO:0000313" key="3">
    <source>
        <dbReference type="Proteomes" id="UP000468638"/>
    </source>
</evidence>
<reference evidence="2 3" key="1">
    <citation type="submission" date="2019-11" db="EMBL/GenBank/DDBJ databases">
        <title>Genome sequences of 17 halophilic strains isolated from different environments.</title>
        <authorList>
            <person name="Furrow R.E."/>
        </authorList>
    </citation>
    <scope>NUCLEOTIDE SEQUENCE [LARGE SCALE GENOMIC DNA]</scope>
    <source>
        <strain evidence="2 3">22514_16_FS</strain>
    </source>
</reference>
<dbReference type="Proteomes" id="UP000468638">
    <property type="component" value="Unassembled WGS sequence"/>
</dbReference>
<name>A0A6I5A4D1_9BACI</name>
<dbReference type="OrthoDB" id="1551455at2"/>
<evidence type="ECO:0000313" key="2">
    <source>
        <dbReference type="EMBL" id="MYL35174.1"/>
    </source>
</evidence>
<protein>
    <recommendedName>
        <fullName evidence="1">DUF7662 domain-containing protein</fullName>
    </recommendedName>
</protein>
<dbReference type="RefSeq" id="WP_160847225.1">
    <property type="nucleotide sequence ID" value="NZ_WMEQ01000014.1"/>
</dbReference>
<feature type="domain" description="DUF7662" evidence="1">
    <location>
        <begin position="174"/>
        <end position="246"/>
    </location>
</feature>
<comment type="caution">
    <text evidence="2">The sequence shown here is derived from an EMBL/GenBank/DDBJ whole genome shotgun (WGS) entry which is preliminary data.</text>
</comment>
<gene>
    <name evidence="2" type="ORF">GLW05_16465</name>
</gene>
<evidence type="ECO:0000259" key="1">
    <source>
        <dbReference type="Pfam" id="PF24698"/>
    </source>
</evidence>
<sequence>MNIHLDRLLFEYITDIQPETNKAGRVMEYIPQEEYDNEIDRVLHGFGEGPFCAFSIPNVKEEGVYVLLVNDRVYYVGECTDLHTQFNDGYGSISAENCFIGGQPNTCRINARLLQKLYQGAEIKLFFHKTNNRKHIKNFMFERFQPEWNLSPSPATQIDPRCLDTIFIKTQGKYGPLYDYLQGYGQPYEYLTFEEIANLLQAKLPHSSKQHHAWWANDRSHTQGRAWLDAGYRVKASYLGEYVVFEAI</sequence>
<dbReference type="Pfam" id="PF24698">
    <property type="entry name" value="DUF7662"/>
    <property type="match status" value="1"/>
</dbReference>
<organism evidence="2 3">
    <name type="scientific">Pontibacillus yanchengensis</name>
    <dbReference type="NCBI Taxonomy" id="462910"/>
    <lineage>
        <taxon>Bacteria</taxon>
        <taxon>Bacillati</taxon>
        <taxon>Bacillota</taxon>
        <taxon>Bacilli</taxon>
        <taxon>Bacillales</taxon>
        <taxon>Bacillaceae</taxon>
        <taxon>Pontibacillus</taxon>
    </lineage>
</organism>
<accession>A0A6I5A4D1</accession>
<dbReference type="EMBL" id="WMEQ01000014">
    <property type="protein sequence ID" value="MYL35174.1"/>
    <property type="molecule type" value="Genomic_DNA"/>
</dbReference>
<dbReference type="AlphaFoldDB" id="A0A6I5A4D1"/>
<proteinExistence type="predicted"/>